<dbReference type="Proteomes" id="UP001062263">
    <property type="component" value="Chromosome"/>
</dbReference>
<dbReference type="InterPro" id="IPR038430">
    <property type="entry name" value="NDAH_ubi_oxred_su3_sf"/>
</dbReference>
<feature type="transmembrane region" description="Helical" evidence="12">
    <location>
        <begin position="6"/>
        <end position="23"/>
    </location>
</feature>
<keyword evidence="4" id="KW-1003">Cell membrane</keyword>
<evidence type="ECO:0000256" key="3">
    <source>
        <dbReference type="ARBA" id="ARBA00022448"/>
    </source>
</evidence>
<organism evidence="13 14">
    <name type="scientific">Akkermansia biwaensis</name>
    <dbReference type="NCBI Taxonomy" id="2946555"/>
    <lineage>
        <taxon>Bacteria</taxon>
        <taxon>Pseudomonadati</taxon>
        <taxon>Verrucomicrobiota</taxon>
        <taxon>Verrucomicrobiia</taxon>
        <taxon>Verrucomicrobiales</taxon>
        <taxon>Akkermansiaceae</taxon>
        <taxon>Akkermansia</taxon>
    </lineage>
</organism>
<sequence>MLVQVVAALGLAGIILLLSILMGKRSSVRKPADIPYECGMIPVGEGAPMFSVKFYMVAMLFVIFDLEVVFLYPWAVNFRDYVMMNPESFTAMCIFIGILLVAYLYALGKGALNWHRDPR</sequence>
<evidence type="ECO:0000256" key="4">
    <source>
        <dbReference type="ARBA" id="ARBA00022475"/>
    </source>
</evidence>
<keyword evidence="10 12" id="KW-0472">Membrane</keyword>
<reference evidence="13" key="1">
    <citation type="submission" date="2022-06" db="EMBL/GenBank/DDBJ databases">
        <title>Akkermansia biwalacus sp. nov., an anaerobic mucin-degrading bacterium isolated from human intestine.</title>
        <authorList>
            <person name="Kobayashi Y."/>
            <person name="Inoue S."/>
            <person name="Kawahara T."/>
            <person name="Kohda N."/>
        </authorList>
    </citation>
    <scope>NUCLEOTIDE SEQUENCE</scope>
    <source>
        <strain evidence="13">WON2089</strain>
    </source>
</reference>
<feature type="transmembrane region" description="Helical" evidence="12">
    <location>
        <begin position="88"/>
        <end position="106"/>
    </location>
</feature>
<evidence type="ECO:0000256" key="10">
    <source>
        <dbReference type="ARBA" id="ARBA00023136"/>
    </source>
</evidence>
<keyword evidence="3" id="KW-0813">Transport</keyword>
<evidence type="ECO:0000256" key="6">
    <source>
        <dbReference type="ARBA" id="ARBA00022719"/>
    </source>
</evidence>
<evidence type="ECO:0000256" key="5">
    <source>
        <dbReference type="ARBA" id="ARBA00022692"/>
    </source>
</evidence>
<protein>
    <recommendedName>
        <fullName evidence="11">NADH-quinone oxidoreductase subunit</fullName>
        <ecNumber evidence="11">7.1.1.-</ecNumber>
    </recommendedName>
</protein>
<evidence type="ECO:0000256" key="8">
    <source>
        <dbReference type="ARBA" id="ARBA00022989"/>
    </source>
</evidence>
<dbReference type="PANTHER" id="PTHR11058:SF22">
    <property type="entry name" value="NADH-QUINONE OXIDOREDUCTASE SUBUNIT A"/>
    <property type="match status" value="1"/>
</dbReference>
<dbReference type="PANTHER" id="PTHR11058">
    <property type="entry name" value="NADH-UBIQUINONE OXIDOREDUCTASE CHAIN 3"/>
    <property type="match status" value="1"/>
</dbReference>
<comment type="similarity">
    <text evidence="2 11">Belongs to the complex I subunit 3 family.</text>
</comment>
<evidence type="ECO:0000313" key="14">
    <source>
        <dbReference type="Proteomes" id="UP001062263"/>
    </source>
</evidence>
<comment type="catalytic activity">
    <reaction evidence="11">
        <text>a quinone + NADH + 5 H(+)(in) = a quinol + NAD(+) + 4 H(+)(out)</text>
        <dbReference type="Rhea" id="RHEA:57888"/>
        <dbReference type="ChEBI" id="CHEBI:15378"/>
        <dbReference type="ChEBI" id="CHEBI:24646"/>
        <dbReference type="ChEBI" id="CHEBI:57540"/>
        <dbReference type="ChEBI" id="CHEBI:57945"/>
        <dbReference type="ChEBI" id="CHEBI:132124"/>
    </reaction>
</comment>
<name>A0ABN6QFD2_9BACT</name>
<gene>
    <name evidence="13" type="primary">nuoA</name>
    <name evidence="13" type="ORF">Abiwalacus_02070</name>
</gene>
<dbReference type="EMBL" id="AP025943">
    <property type="protein sequence ID" value="BDL42633.1"/>
    <property type="molecule type" value="Genomic_DNA"/>
</dbReference>
<keyword evidence="5 11" id="KW-0812">Transmembrane</keyword>
<keyword evidence="14" id="KW-1185">Reference proteome</keyword>
<keyword evidence="7" id="KW-1278">Translocase</keyword>
<dbReference type="InterPro" id="IPR000440">
    <property type="entry name" value="NADH_UbQ/plastoQ_OxRdtase_su3"/>
</dbReference>
<feature type="transmembrane region" description="Helical" evidence="12">
    <location>
        <begin position="54"/>
        <end position="76"/>
    </location>
</feature>
<proteinExistence type="inferred from homology"/>
<evidence type="ECO:0000256" key="9">
    <source>
        <dbReference type="ARBA" id="ARBA00023027"/>
    </source>
</evidence>
<keyword evidence="8 12" id="KW-1133">Transmembrane helix</keyword>
<comment type="subcellular location">
    <subcellularLocation>
        <location evidence="11">Cell membrane</location>
        <topology evidence="11">Multi-pass membrane protein</topology>
    </subcellularLocation>
    <subcellularLocation>
        <location evidence="1">Membrane</location>
    </subcellularLocation>
</comment>
<dbReference type="EC" id="7.1.1.-" evidence="11"/>
<evidence type="ECO:0000256" key="7">
    <source>
        <dbReference type="ARBA" id="ARBA00022967"/>
    </source>
</evidence>
<dbReference type="Pfam" id="PF00507">
    <property type="entry name" value="Oxidored_q4"/>
    <property type="match status" value="1"/>
</dbReference>
<accession>A0ABN6QFD2</accession>
<comment type="function">
    <text evidence="11">NDH-1 shuttles electrons from NADH, via FMN and iron-sulfur (Fe-S) centers, to quinones in the respiratory chain.</text>
</comment>
<dbReference type="Gene3D" id="1.20.58.1610">
    <property type="entry name" value="NADH:ubiquinone/plastoquinone oxidoreductase, chain 3"/>
    <property type="match status" value="1"/>
</dbReference>
<evidence type="ECO:0000256" key="11">
    <source>
        <dbReference type="RuleBase" id="RU003639"/>
    </source>
</evidence>
<keyword evidence="9 11" id="KW-0520">NAD</keyword>
<keyword evidence="6 11" id="KW-0874">Quinone</keyword>
<evidence type="ECO:0000256" key="12">
    <source>
        <dbReference type="SAM" id="Phobius"/>
    </source>
</evidence>
<evidence type="ECO:0000313" key="13">
    <source>
        <dbReference type="EMBL" id="BDL42633.1"/>
    </source>
</evidence>
<evidence type="ECO:0000256" key="2">
    <source>
        <dbReference type="ARBA" id="ARBA00008472"/>
    </source>
</evidence>
<evidence type="ECO:0000256" key="1">
    <source>
        <dbReference type="ARBA" id="ARBA00004370"/>
    </source>
</evidence>